<comment type="caution">
    <text evidence="2">The sequence shown here is derived from an EMBL/GenBank/DDBJ whole genome shotgun (WGS) entry which is preliminary data.</text>
</comment>
<evidence type="ECO:0000256" key="1">
    <source>
        <dbReference type="SAM" id="MobiDB-lite"/>
    </source>
</evidence>
<keyword evidence="3" id="KW-1185">Reference proteome</keyword>
<evidence type="ECO:0000313" key="3">
    <source>
        <dbReference type="Proteomes" id="UP000266841"/>
    </source>
</evidence>
<dbReference type="OMA" id="CLPISHV"/>
<protein>
    <submittedName>
        <fullName evidence="2">Uncharacterized protein</fullName>
    </submittedName>
</protein>
<feature type="compositionally biased region" description="Low complexity" evidence="1">
    <location>
        <begin position="155"/>
        <end position="165"/>
    </location>
</feature>
<proteinExistence type="predicted"/>
<dbReference type="EMBL" id="AGNL01002314">
    <property type="protein sequence ID" value="EJK76323.1"/>
    <property type="molecule type" value="Genomic_DNA"/>
</dbReference>
<dbReference type="OrthoDB" id="515064at2759"/>
<evidence type="ECO:0000313" key="2">
    <source>
        <dbReference type="EMBL" id="EJK76323.1"/>
    </source>
</evidence>
<feature type="region of interest" description="Disordered" evidence="1">
    <location>
        <begin position="137"/>
        <end position="165"/>
    </location>
</feature>
<dbReference type="Proteomes" id="UP000266841">
    <property type="component" value="Unassembled WGS sequence"/>
</dbReference>
<dbReference type="eggNOG" id="ENOG502SX19">
    <property type="taxonomic scope" value="Eukaryota"/>
</dbReference>
<feature type="region of interest" description="Disordered" evidence="1">
    <location>
        <begin position="39"/>
        <end position="68"/>
    </location>
</feature>
<accession>K0TC79</accession>
<name>K0TC79_THAOC</name>
<sequence length="287" mass="30887">MATVTNLVPIRVDGWNSDGSVRVVDSLVLDTTCLPVSCEPTSGYNDPPSSSRPQAPANNDVNPGSSLMSLVDSNARHLTESILGDAEVQCAVRNSKSHVGRIDLLADSTLYKDIYKQIRSQLGVALCLDKGQLIPPGSSSLNRPSHAPVQRNPEEAASSEAAAQAAPQRSNITRINIRLRQENIIILDEFDYDVGLSGLDGFDPVSIANSMVKDLNLPPEIGPSLVTSIVDQIYGVNVDEQLDKFTSTTSVRHHPTALELDVNAYGSPENFTQLILGQKEQRSGSSK</sequence>
<dbReference type="AlphaFoldDB" id="K0TC79"/>
<reference evidence="2 3" key="1">
    <citation type="journal article" date="2012" name="Genome Biol.">
        <title>Genome and low-iron response of an oceanic diatom adapted to chronic iron limitation.</title>
        <authorList>
            <person name="Lommer M."/>
            <person name="Specht M."/>
            <person name="Roy A.S."/>
            <person name="Kraemer L."/>
            <person name="Andreson R."/>
            <person name="Gutowska M.A."/>
            <person name="Wolf J."/>
            <person name="Bergner S.V."/>
            <person name="Schilhabel M.B."/>
            <person name="Klostermeier U.C."/>
            <person name="Beiko R.G."/>
            <person name="Rosenstiel P."/>
            <person name="Hippler M."/>
            <person name="Laroche J."/>
        </authorList>
    </citation>
    <scope>NUCLEOTIDE SEQUENCE [LARGE SCALE GENOMIC DNA]</scope>
    <source>
        <strain evidence="2 3">CCMP1005</strain>
    </source>
</reference>
<organism evidence="2 3">
    <name type="scientific">Thalassiosira oceanica</name>
    <name type="common">Marine diatom</name>
    <dbReference type="NCBI Taxonomy" id="159749"/>
    <lineage>
        <taxon>Eukaryota</taxon>
        <taxon>Sar</taxon>
        <taxon>Stramenopiles</taxon>
        <taxon>Ochrophyta</taxon>
        <taxon>Bacillariophyta</taxon>
        <taxon>Coscinodiscophyceae</taxon>
        <taxon>Thalassiosirophycidae</taxon>
        <taxon>Thalassiosirales</taxon>
        <taxon>Thalassiosiraceae</taxon>
        <taxon>Thalassiosira</taxon>
    </lineage>
</organism>
<gene>
    <name evidence="2" type="ORF">THAOC_01921</name>
</gene>